<dbReference type="Pfam" id="PF13516">
    <property type="entry name" value="LRR_6"/>
    <property type="match status" value="4"/>
</dbReference>
<reference evidence="3 4" key="1">
    <citation type="submission" date="2024-09" db="EMBL/GenBank/DDBJ databases">
        <title>A chromosome-level genome assembly of Gray's grenadier anchovy, Coilia grayii.</title>
        <authorList>
            <person name="Fu Z."/>
        </authorList>
    </citation>
    <scope>NUCLEOTIDE SEQUENCE [LARGE SCALE GENOMIC DNA]</scope>
    <source>
        <strain evidence="3">G4</strain>
        <tissue evidence="3">Muscle</tissue>
    </source>
</reference>
<dbReference type="SMART" id="SM00368">
    <property type="entry name" value="LRR_RI"/>
    <property type="match status" value="7"/>
</dbReference>
<dbReference type="Gene3D" id="1.10.238.10">
    <property type="entry name" value="EF-hand"/>
    <property type="match status" value="1"/>
</dbReference>
<dbReference type="Proteomes" id="UP001591681">
    <property type="component" value="Unassembled WGS sequence"/>
</dbReference>
<name>A0ABD1J3X6_9TELE</name>
<dbReference type="PANTHER" id="PTHR24114">
    <property type="entry name" value="LEUCINE RICH REPEAT FAMILY PROTEIN"/>
    <property type="match status" value="1"/>
</dbReference>
<sequence>MAEKEWRISLAGMPLRDVKAEPEPEPGPEPEDSGDAPPPGDQPDSANDDWDTDLELDDINMRRAGVSDAELYLRACEVVGVVPATYYLRHLGSATLDMSHRSLGPKGAKALAIALVCYYDDEVLSASSQQLASQPRSRTLPELADDTEDKNYIISVLELEDNCILAEGARYLMEMLKENCSIQRMNLSNNNLQAAGAKNIAKMLVDDNSIKSLALSANGFLDEAAKYFADALASNFQVKSLDLSHNCFCETGGEHLGHMLASNESLKTLNLSWNFLRMSGAVALCSGLKVNITLKHLDLSYNGFGSEGAQALGDALRHNNTLLSLDLSSNRVTDEATRLLCHGLGSNDTLRALRGAFLLLNTVKNNPKSGLEDINISTVVVSEAFVELLESMRQDQPVLEVQHNGVAGYFSRSRKTDPMKVQFLEERKQSLAEFFRRIDKDGTMRVHASELKKAIQQAKMPLDCFNIEVFIQKLGVDKTGMIDYR</sequence>
<organism evidence="3 4">
    <name type="scientific">Coilia grayii</name>
    <name type="common">Gray's grenadier anchovy</name>
    <dbReference type="NCBI Taxonomy" id="363190"/>
    <lineage>
        <taxon>Eukaryota</taxon>
        <taxon>Metazoa</taxon>
        <taxon>Chordata</taxon>
        <taxon>Craniata</taxon>
        <taxon>Vertebrata</taxon>
        <taxon>Euteleostomi</taxon>
        <taxon>Actinopterygii</taxon>
        <taxon>Neopterygii</taxon>
        <taxon>Teleostei</taxon>
        <taxon>Clupei</taxon>
        <taxon>Clupeiformes</taxon>
        <taxon>Clupeoidei</taxon>
        <taxon>Engraulidae</taxon>
        <taxon>Coilinae</taxon>
        <taxon>Coilia</taxon>
    </lineage>
</organism>
<dbReference type="Gene3D" id="3.80.10.10">
    <property type="entry name" value="Ribonuclease Inhibitor"/>
    <property type="match status" value="1"/>
</dbReference>
<evidence type="ECO:0000256" key="1">
    <source>
        <dbReference type="SAM" id="MobiDB-lite"/>
    </source>
</evidence>
<feature type="region of interest" description="Disordered" evidence="1">
    <location>
        <begin position="1"/>
        <end position="52"/>
    </location>
</feature>
<dbReference type="InterPro" id="IPR052394">
    <property type="entry name" value="LRR-containing"/>
</dbReference>
<accession>A0ABD1J3X6</accession>
<evidence type="ECO:0000313" key="3">
    <source>
        <dbReference type="EMBL" id="KAL2081822.1"/>
    </source>
</evidence>
<gene>
    <name evidence="3" type="ORF">ACEWY4_021640</name>
</gene>
<dbReference type="InterPro" id="IPR002048">
    <property type="entry name" value="EF_hand_dom"/>
</dbReference>
<dbReference type="AlphaFoldDB" id="A0ABD1J3X6"/>
<evidence type="ECO:0000313" key="4">
    <source>
        <dbReference type="Proteomes" id="UP001591681"/>
    </source>
</evidence>
<dbReference type="InterPro" id="IPR032675">
    <property type="entry name" value="LRR_dom_sf"/>
</dbReference>
<dbReference type="InterPro" id="IPR011992">
    <property type="entry name" value="EF-hand-dom_pair"/>
</dbReference>
<dbReference type="EMBL" id="JBHFQA010000019">
    <property type="protein sequence ID" value="KAL2081822.1"/>
    <property type="molecule type" value="Genomic_DNA"/>
</dbReference>
<feature type="domain" description="EF-hand" evidence="2">
    <location>
        <begin position="426"/>
        <end position="461"/>
    </location>
</feature>
<protein>
    <recommendedName>
        <fullName evidence="2">EF-hand domain-containing protein</fullName>
    </recommendedName>
</protein>
<keyword evidence="4" id="KW-1185">Reference proteome</keyword>
<comment type="caution">
    <text evidence="3">The sequence shown here is derived from an EMBL/GenBank/DDBJ whole genome shotgun (WGS) entry which is preliminary data.</text>
</comment>
<feature type="compositionally biased region" description="Acidic residues" evidence="1">
    <location>
        <begin position="23"/>
        <end position="34"/>
    </location>
</feature>
<dbReference type="SUPFAM" id="SSF52047">
    <property type="entry name" value="RNI-like"/>
    <property type="match status" value="1"/>
</dbReference>
<dbReference type="PROSITE" id="PS50222">
    <property type="entry name" value="EF_HAND_2"/>
    <property type="match status" value="1"/>
</dbReference>
<proteinExistence type="predicted"/>
<dbReference type="PANTHER" id="PTHR24114:SF49">
    <property type="entry name" value="LEUCINE-RICH REPEAT-CONTAINING PROTEIN 74A"/>
    <property type="match status" value="1"/>
</dbReference>
<evidence type="ECO:0000259" key="2">
    <source>
        <dbReference type="PROSITE" id="PS50222"/>
    </source>
</evidence>
<dbReference type="SUPFAM" id="SSF47473">
    <property type="entry name" value="EF-hand"/>
    <property type="match status" value="1"/>
</dbReference>
<dbReference type="InterPro" id="IPR001611">
    <property type="entry name" value="Leu-rich_rpt"/>
</dbReference>